<keyword evidence="2" id="KW-1185">Reference proteome</keyword>
<name>A0A0H2R1X2_9AGAM</name>
<sequence>TKSLLLGQLAWFCAICVFRLVQNLPLSLLEVTTVAHSVCTLVTYGFWSRKPLNINEPTPI</sequence>
<evidence type="ECO:0000313" key="1">
    <source>
        <dbReference type="EMBL" id="KLO05774.1"/>
    </source>
</evidence>
<organism evidence="1 2">
    <name type="scientific">Schizopora paradoxa</name>
    <dbReference type="NCBI Taxonomy" id="27342"/>
    <lineage>
        <taxon>Eukaryota</taxon>
        <taxon>Fungi</taxon>
        <taxon>Dikarya</taxon>
        <taxon>Basidiomycota</taxon>
        <taxon>Agaricomycotina</taxon>
        <taxon>Agaricomycetes</taxon>
        <taxon>Hymenochaetales</taxon>
        <taxon>Schizoporaceae</taxon>
        <taxon>Schizopora</taxon>
    </lineage>
</organism>
<dbReference type="InParanoid" id="A0A0H2R1X2"/>
<evidence type="ECO:0000313" key="2">
    <source>
        <dbReference type="Proteomes" id="UP000053477"/>
    </source>
</evidence>
<protein>
    <submittedName>
        <fullName evidence="1">Uncharacterized protein</fullName>
    </submittedName>
</protein>
<dbReference type="Proteomes" id="UP000053477">
    <property type="component" value="Unassembled WGS sequence"/>
</dbReference>
<dbReference type="PANTHER" id="PTHR35043:SF9">
    <property type="match status" value="1"/>
</dbReference>
<feature type="non-terminal residue" evidence="1">
    <location>
        <position position="60"/>
    </location>
</feature>
<dbReference type="STRING" id="27342.A0A0H2R1X2"/>
<gene>
    <name evidence="1" type="ORF">SCHPADRAFT_791836</name>
</gene>
<proteinExistence type="predicted"/>
<dbReference type="PANTHER" id="PTHR35043">
    <property type="entry name" value="TRANSCRIPTION FACTOR DOMAIN-CONTAINING PROTEIN"/>
    <property type="match status" value="1"/>
</dbReference>
<dbReference type="AlphaFoldDB" id="A0A0H2R1X2"/>
<feature type="non-terminal residue" evidence="1">
    <location>
        <position position="1"/>
    </location>
</feature>
<accession>A0A0H2R1X2</accession>
<dbReference type="OrthoDB" id="3029001at2759"/>
<dbReference type="EMBL" id="KQ086268">
    <property type="protein sequence ID" value="KLO05774.1"/>
    <property type="molecule type" value="Genomic_DNA"/>
</dbReference>
<reference evidence="1 2" key="1">
    <citation type="submission" date="2015-04" db="EMBL/GenBank/DDBJ databases">
        <title>Complete genome sequence of Schizopora paradoxa KUC8140, a cosmopolitan wood degrader in East Asia.</title>
        <authorList>
            <consortium name="DOE Joint Genome Institute"/>
            <person name="Min B."/>
            <person name="Park H."/>
            <person name="Jang Y."/>
            <person name="Kim J.-J."/>
            <person name="Kim K.H."/>
            <person name="Pangilinan J."/>
            <person name="Lipzen A."/>
            <person name="Riley R."/>
            <person name="Grigoriev I.V."/>
            <person name="Spatafora J.W."/>
            <person name="Choi I.-G."/>
        </authorList>
    </citation>
    <scope>NUCLEOTIDE SEQUENCE [LARGE SCALE GENOMIC DNA]</scope>
    <source>
        <strain evidence="1 2">KUC8140</strain>
    </source>
</reference>